<dbReference type="EMBL" id="WJXW01000009">
    <property type="protein sequence ID" value="KAF9732963.1"/>
    <property type="molecule type" value="Genomic_DNA"/>
</dbReference>
<protein>
    <submittedName>
        <fullName evidence="2">Uncharacterized protein</fullName>
    </submittedName>
</protein>
<gene>
    <name evidence="2" type="ORF">PMIN01_08645</name>
</gene>
<evidence type="ECO:0000256" key="1">
    <source>
        <dbReference type="SAM" id="MobiDB-lite"/>
    </source>
</evidence>
<evidence type="ECO:0000313" key="3">
    <source>
        <dbReference type="Proteomes" id="UP000756921"/>
    </source>
</evidence>
<keyword evidence="3" id="KW-1185">Reference proteome</keyword>
<name>A0A9P6GCW0_9PLEO</name>
<dbReference type="Proteomes" id="UP000756921">
    <property type="component" value="Unassembled WGS sequence"/>
</dbReference>
<comment type="caution">
    <text evidence="2">The sequence shown here is derived from an EMBL/GenBank/DDBJ whole genome shotgun (WGS) entry which is preliminary data.</text>
</comment>
<organism evidence="2 3">
    <name type="scientific">Paraphaeosphaeria minitans</name>
    <dbReference type="NCBI Taxonomy" id="565426"/>
    <lineage>
        <taxon>Eukaryota</taxon>
        <taxon>Fungi</taxon>
        <taxon>Dikarya</taxon>
        <taxon>Ascomycota</taxon>
        <taxon>Pezizomycotina</taxon>
        <taxon>Dothideomycetes</taxon>
        <taxon>Pleosporomycetidae</taxon>
        <taxon>Pleosporales</taxon>
        <taxon>Massarineae</taxon>
        <taxon>Didymosphaeriaceae</taxon>
        <taxon>Paraphaeosphaeria</taxon>
    </lineage>
</organism>
<sequence>MENGERAACSAPRVSAGVDWPGQLGFAHTAPFLAGASPFESSDSPLVWIQTHARLHAQANPPSVPLRLCDNCPAASPALKPFRPRNIDWQVPCTSFTIPPNLPFINLPFITPCRALPESASRARGTSSRFETRKRAASPAQMPAPGVH</sequence>
<feature type="region of interest" description="Disordered" evidence="1">
    <location>
        <begin position="120"/>
        <end position="148"/>
    </location>
</feature>
<accession>A0A9P6GCW0</accession>
<dbReference type="AlphaFoldDB" id="A0A9P6GCW0"/>
<evidence type="ECO:0000313" key="2">
    <source>
        <dbReference type="EMBL" id="KAF9732963.1"/>
    </source>
</evidence>
<reference evidence="2" key="1">
    <citation type="journal article" date="2020" name="Mol. Plant Microbe Interact.">
        <title>Genome Sequence of the Biocontrol Agent Coniothyrium minitans strain Conio (IMI 134523).</title>
        <authorList>
            <person name="Patel D."/>
            <person name="Shittu T.A."/>
            <person name="Baroncelli R."/>
            <person name="Muthumeenakshi S."/>
            <person name="Osborne T.H."/>
            <person name="Janganan T.K."/>
            <person name="Sreenivasaprasad S."/>
        </authorList>
    </citation>
    <scope>NUCLEOTIDE SEQUENCE</scope>
    <source>
        <strain evidence="2">Conio</strain>
    </source>
</reference>
<proteinExistence type="predicted"/>